<dbReference type="InterPro" id="IPR002881">
    <property type="entry name" value="DUF58"/>
</dbReference>
<dbReference type="PANTHER" id="PTHR33608:SF6">
    <property type="entry name" value="BLL2464 PROTEIN"/>
    <property type="match status" value="1"/>
</dbReference>
<dbReference type="Proteomes" id="UP000290657">
    <property type="component" value="Unassembled WGS sequence"/>
</dbReference>
<sequence>MQYDSQRLKKILIQTKRQVFSEIPGDNASILKGEGYDFCELREYEYGEDVKNIDWVISAKMQKPYVKLFHAQKELNIVITALMSGSIFFGSQRLKQELLTEIAAILGYSSIKQNDPFTSFVYNSTLHINTQKTKKISAVKTMSEQFFNYACLGKSIDYAALQTTLVSQIKKRSILFLIGDFIECNDLDLKLLNRKHEVCVIILRDKYEEKPIELGNVHLIDSNNYRAFEGSISPSLIASYQAQIKKADHELFTKLQKSGIKFTKIYTHENPISKLIGLLHA</sequence>
<dbReference type="EMBL" id="PDKN01000001">
    <property type="protein sequence ID" value="RXJ60507.1"/>
    <property type="molecule type" value="Genomic_DNA"/>
</dbReference>
<protein>
    <submittedName>
        <fullName evidence="2">DUF58 domain-containing protein</fullName>
    </submittedName>
</protein>
<feature type="domain" description="DUF58" evidence="1">
    <location>
        <begin position="40"/>
        <end position="246"/>
    </location>
</feature>
<gene>
    <name evidence="2" type="ORF">CRV04_00385</name>
</gene>
<reference evidence="2 3" key="1">
    <citation type="submission" date="2017-10" db="EMBL/GenBank/DDBJ databases">
        <title>Genomics of the genus Arcobacter.</title>
        <authorList>
            <person name="Perez-Cataluna A."/>
            <person name="Figueras M.J."/>
        </authorList>
    </citation>
    <scope>NUCLEOTIDE SEQUENCE [LARGE SCALE GENOMIC DNA]</scope>
    <source>
        <strain evidence="2 3">CECT 8987</strain>
    </source>
</reference>
<comment type="caution">
    <text evidence="2">The sequence shown here is derived from an EMBL/GenBank/DDBJ whole genome shotgun (WGS) entry which is preliminary data.</text>
</comment>
<accession>A0A4Q0XSM2</accession>
<dbReference type="Pfam" id="PF01882">
    <property type="entry name" value="DUF58"/>
    <property type="match status" value="1"/>
</dbReference>
<evidence type="ECO:0000313" key="2">
    <source>
        <dbReference type="EMBL" id="RXJ60507.1"/>
    </source>
</evidence>
<proteinExistence type="predicted"/>
<dbReference type="RefSeq" id="WP_128994642.1">
    <property type="nucleotide sequence ID" value="NZ_PDKN01000001.1"/>
</dbReference>
<evidence type="ECO:0000313" key="3">
    <source>
        <dbReference type="Proteomes" id="UP000290657"/>
    </source>
</evidence>
<keyword evidence="3" id="KW-1185">Reference proteome</keyword>
<organism evidence="2 3">
    <name type="scientific">Candidatus Marinarcus aquaticus</name>
    <dbReference type="NCBI Taxonomy" id="2044504"/>
    <lineage>
        <taxon>Bacteria</taxon>
        <taxon>Pseudomonadati</taxon>
        <taxon>Campylobacterota</taxon>
        <taxon>Epsilonproteobacteria</taxon>
        <taxon>Campylobacterales</taxon>
        <taxon>Arcobacteraceae</taxon>
        <taxon>Candidatus Marinarcus</taxon>
    </lineage>
</organism>
<dbReference type="AlphaFoldDB" id="A0A4Q0XSM2"/>
<evidence type="ECO:0000259" key="1">
    <source>
        <dbReference type="Pfam" id="PF01882"/>
    </source>
</evidence>
<dbReference type="OrthoDB" id="9776116at2"/>
<dbReference type="PANTHER" id="PTHR33608">
    <property type="entry name" value="BLL2464 PROTEIN"/>
    <property type="match status" value="1"/>
</dbReference>
<name>A0A4Q0XSM2_9BACT</name>